<evidence type="ECO:0000313" key="2">
    <source>
        <dbReference type="EMBL" id="EPE04553.1"/>
    </source>
</evidence>
<sequence>MFKLDKAVSQLRSLLRRRSSKQATMSLPADALSALRGVVDAACADPTVDIPGVTVAVIDKNGNDLFNYSAGKRGVLSKEDMTPEHIFWLASCTKMLTGIAVMQLVEQGLLKLDDGDQIAKLLPEITNLDVLKADGTVEKQKHKITLRMLLTHTAGFGYAFFNERIRDWGFPVGIDEFSGRFEEIQMPLVFQPGEGWEYGVGIDWAGVALERTTGLTLNEYMQKNIMKPLGLANMNMIPTAEMRAKLAYCHYRQPDGQIRHRNHLQRAPLVVDLDNKDEIARIFNSGGAGMFAKPQEYTRVLAVLLNNGTCPRTGAKLLKKETVDQMFTNQIPQFPNFSRQPIPDAMPELTNPIGEIYPTADNPPQGWGLTFMLPNSDGTGRSKSTVQWAGLINAWWWCDRENGVAGIVCTQILPFVDSKVLGLWVGVEAEVYKGLKAKK</sequence>
<dbReference type="PANTHER" id="PTHR43283:SF3">
    <property type="entry name" value="BETA-LACTAMASE FAMILY PROTEIN (AFU_ORTHOLOGUE AFUA_5G07500)"/>
    <property type="match status" value="1"/>
</dbReference>
<accession>S3CDY0</accession>
<evidence type="ECO:0000313" key="3">
    <source>
        <dbReference type="Proteomes" id="UP000016923"/>
    </source>
</evidence>
<dbReference type="VEuPathDB" id="FungiDB:F503_03615"/>
<protein>
    <submittedName>
        <fullName evidence="2">Beta-lactamase family protein</fullName>
    </submittedName>
</protein>
<dbReference type="InterPro" id="IPR050789">
    <property type="entry name" value="Diverse_Enzym_Activities"/>
</dbReference>
<dbReference type="eggNOG" id="ENOG502QQGR">
    <property type="taxonomic scope" value="Eukaryota"/>
</dbReference>
<organism evidence="2 3">
    <name type="scientific">Ophiostoma piceae (strain UAMH 11346)</name>
    <name type="common">Sap stain fungus</name>
    <dbReference type="NCBI Taxonomy" id="1262450"/>
    <lineage>
        <taxon>Eukaryota</taxon>
        <taxon>Fungi</taxon>
        <taxon>Dikarya</taxon>
        <taxon>Ascomycota</taxon>
        <taxon>Pezizomycotina</taxon>
        <taxon>Sordariomycetes</taxon>
        <taxon>Sordariomycetidae</taxon>
        <taxon>Ophiostomatales</taxon>
        <taxon>Ophiostomataceae</taxon>
        <taxon>Ophiostoma</taxon>
    </lineage>
</organism>
<name>S3CDY0_OPHP1</name>
<dbReference type="OMA" id="DKACEDQ"/>
<dbReference type="AlphaFoldDB" id="S3CDY0"/>
<keyword evidence="3" id="KW-1185">Reference proteome</keyword>
<dbReference type="Proteomes" id="UP000016923">
    <property type="component" value="Unassembled WGS sequence"/>
</dbReference>
<dbReference type="STRING" id="1262450.S3CDY0"/>
<dbReference type="Pfam" id="PF00144">
    <property type="entry name" value="Beta-lactamase"/>
    <property type="match status" value="1"/>
</dbReference>
<dbReference type="InterPro" id="IPR001466">
    <property type="entry name" value="Beta-lactam-related"/>
</dbReference>
<dbReference type="PANTHER" id="PTHR43283">
    <property type="entry name" value="BETA-LACTAMASE-RELATED"/>
    <property type="match status" value="1"/>
</dbReference>
<feature type="domain" description="Beta-lactamase-related" evidence="1">
    <location>
        <begin position="43"/>
        <end position="414"/>
    </location>
</feature>
<dbReference type="OrthoDB" id="428260at2759"/>
<evidence type="ECO:0000259" key="1">
    <source>
        <dbReference type="Pfam" id="PF00144"/>
    </source>
</evidence>
<proteinExistence type="predicted"/>
<gene>
    <name evidence="2" type="ORF">F503_03615</name>
</gene>
<dbReference type="SUPFAM" id="SSF56601">
    <property type="entry name" value="beta-lactamase/transpeptidase-like"/>
    <property type="match status" value="1"/>
</dbReference>
<dbReference type="HOGENOM" id="CLU_020027_11_1_1"/>
<reference evidence="2 3" key="1">
    <citation type="journal article" date="2013" name="BMC Genomics">
        <title>The genome and transcriptome of the pine saprophyte Ophiostoma piceae, and a comparison with the bark beetle-associated pine pathogen Grosmannia clavigera.</title>
        <authorList>
            <person name="Haridas S."/>
            <person name="Wang Y."/>
            <person name="Lim L."/>
            <person name="Massoumi Alamouti S."/>
            <person name="Jackman S."/>
            <person name="Docking R."/>
            <person name="Robertson G."/>
            <person name="Birol I."/>
            <person name="Bohlmann J."/>
            <person name="Breuil C."/>
        </authorList>
    </citation>
    <scope>NUCLEOTIDE SEQUENCE [LARGE SCALE GENOMIC DNA]</scope>
    <source>
        <strain evidence="2 3">UAMH 11346</strain>
    </source>
</reference>
<dbReference type="EMBL" id="KE148160">
    <property type="protein sequence ID" value="EPE04553.1"/>
    <property type="molecule type" value="Genomic_DNA"/>
</dbReference>
<dbReference type="InterPro" id="IPR012338">
    <property type="entry name" value="Beta-lactam/transpept-like"/>
</dbReference>
<dbReference type="Gene3D" id="3.40.710.10">
    <property type="entry name" value="DD-peptidase/beta-lactamase superfamily"/>
    <property type="match status" value="1"/>
</dbReference>